<accession>A0A7J3JQ08</accession>
<evidence type="ECO:0000313" key="1">
    <source>
        <dbReference type="EMBL" id="HGN36185.1"/>
    </source>
</evidence>
<organism evidence="2">
    <name type="scientific">Ignisphaera aggregans</name>
    <dbReference type="NCBI Taxonomy" id="334771"/>
    <lineage>
        <taxon>Archaea</taxon>
        <taxon>Thermoproteota</taxon>
        <taxon>Thermoprotei</taxon>
        <taxon>Desulfurococcales</taxon>
        <taxon>Desulfurococcaceae</taxon>
        <taxon>Ignisphaera</taxon>
    </lineage>
</organism>
<sequence length="78" mass="9021">MPFINLCLDRREPLIRLILFDRDGKSIAEYGYRDIDLIEIKGTVRIDYSAFVFPKNMLCISIESDERVEAVGRVLKIG</sequence>
<evidence type="ECO:0000313" key="2">
    <source>
        <dbReference type="EMBL" id="HGQ18051.1"/>
    </source>
</evidence>
<protein>
    <submittedName>
        <fullName evidence="2">Uncharacterized protein</fullName>
    </submittedName>
</protein>
<dbReference type="EMBL" id="DTAI01000044">
    <property type="protein sequence ID" value="HGN36185.1"/>
    <property type="molecule type" value="Genomic_DNA"/>
</dbReference>
<name>A0A7J3JQ08_9CREN</name>
<dbReference type="EMBL" id="DTBZ01000076">
    <property type="protein sequence ID" value="HGQ18051.1"/>
    <property type="molecule type" value="Genomic_DNA"/>
</dbReference>
<comment type="caution">
    <text evidence="2">The sequence shown here is derived from an EMBL/GenBank/DDBJ whole genome shotgun (WGS) entry which is preliminary data.</text>
</comment>
<reference evidence="2" key="1">
    <citation type="journal article" date="2020" name="mSystems">
        <title>Genome- and Community-Level Interaction Insights into Carbon Utilization and Element Cycling Functions of Hydrothermarchaeota in Hydrothermal Sediment.</title>
        <authorList>
            <person name="Zhou Z."/>
            <person name="Liu Y."/>
            <person name="Xu W."/>
            <person name="Pan J."/>
            <person name="Luo Z.H."/>
            <person name="Li M."/>
        </authorList>
    </citation>
    <scope>NUCLEOTIDE SEQUENCE [LARGE SCALE GENOMIC DNA]</scope>
    <source>
        <strain evidence="1">SpSt-618</strain>
        <strain evidence="2">SpSt-657</strain>
    </source>
</reference>
<proteinExistence type="predicted"/>
<dbReference type="AlphaFoldDB" id="A0A7J3JQ08"/>
<gene>
    <name evidence="1" type="ORF">ENT87_01340</name>
    <name evidence="2" type="ORF">ENU30_03595</name>
</gene>